<dbReference type="AlphaFoldDB" id="A0A5B7FYP6"/>
<organism evidence="1 2">
    <name type="scientific">Portunus trituberculatus</name>
    <name type="common">Swimming crab</name>
    <name type="synonym">Neptunus trituberculatus</name>
    <dbReference type="NCBI Taxonomy" id="210409"/>
    <lineage>
        <taxon>Eukaryota</taxon>
        <taxon>Metazoa</taxon>
        <taxon>Ecdysozoa</taxon>
        <taxon>Arthropoda</taxon>
        <taxon>Crustacea</taxon>
        <taxon>Multicrustacea</taxon>
        <taxon>Malacostraca</taxon>
        <taxon>Eumalacostraca</taxon>
        <taxon>Eucarida</taxon>
        <taxon>Decapoda</taxon>
        <taxon>Pleocyemata</taxon>
        <taxon>Brachyura</taxon>
        <taxon>Eubrachyura</taxon>
        <taxon>Portunoidea</taxon>
        <taxon>Portunidae</taxon>
        <taxon>Portuninae</taxon>
        <taxon>Portunus</taxon>
    </lineage>
</organism>
<gene>
    <name evidence="1" type="ORF">E2C01_044545</name>
</gene>
<evidence type="ECO:0000313" key="2">
    <source>
        <dbReference type="Proteomes" id="UP000324222"/>
    </source>
</evidence>
<name>A0A5B7FYP6_PORTR</name>
<keyword evidence="2" id="KW-1185">Reference proteome</keyword>
<protein>
    <submittedName>
        <fullName evidence="1">Uncharacterized protein</fullName>
    </submittedName>
</protein>
<sequence>MDLPGVCAPEPISPQFDSWTLAATMEQLTVCTGALRPLTPCPHNPVQPHPAFQPLPLAPAPRGTRRDSFRCERAENEIAWWLILWNLFKNFCGDLSSEDSGY</sequence>
<reference evidence="1 2" key="1">
    <citation type="submission" date="2019-05" db="EMBL/GenBank/DDBJ databases">
        <title>Another draft genome of Portunus trituberculatus and its Hox gene families provides insights of decapod evolution.</title>
        <authorList>
            <person name="Jeong J.-H."/>
            <person name="Song I."/>
            <person name="Kim S."/>
            <person name="Choi T."/>
            <person name="Kim D."/>
            <person name="Ryu S."/>
            <person name="Kim W."/>
        </authorList>
    </citation>
    <scope>NUCLEOTIDE SEQUENCE [LARGE SCALE GENOMIC DNA]</scope>
    <source>
        <tissue evidence="1">Muscle</tissue>
    </source>
</reference>
<dbReference type="EMBL" id="VSRR010009686">
    <property type="protein sequence ID" value="MPC50716.1"/>
    <property type="molecule type" value="Genomic_DNA"/>
</dbReference>
<proteinExistence type="predicted"/>
<dbReference type="Proteomes" id="UP000324222">
    <property type="component" value="Unassembled WGS sequence"/>
</dbReference>
<comment type="caution">
    <text evidence="1">The sequence shown here is derived from an EMBL/GenBank/DDBJ whole genome shotgun (WGS) entry which is preliminary data.</text>
</comment>
<accession>A0A5B7FYP6</accession>
<evidence type="ECO:0000313" key="1">
    <source>
        <dbReference type="EMBL" id="MPC50716.1"/>
    </source>
</evidence>